<dbReference type="Gene3D" id="3.90.180.10">
    <property type="entry name" value="Medium-chain alcohol dehydrogenases, catalytic domain"/>
    <property type="match status" value="1"/>
</dbReference>
<dbReference type="Pfam" id="PF00107">
    <property type="entry name" value="ADH_zinc_N"/>
    <property type="match status" value="1"/>
</dbReference>
<accession>A0A1G8Y6H3</accession>
<dbReference type="AlphaFoldDB" id="A0A1G8Y6H3"/>
<dbReference type="Pfam" id="PF08240">
    <property type="entry name" value="ADH_N"/>
    <property type="match status" value="1"/>
</dbReference>
<dbReference type="Gene3D" id="3.40.50.720">
    <property type="entry name" value="NAD(P)-binding Rossmann-like Domain"/>
    <property type="match status" value="1"/>
</dbReference>
<dbReference type="OrthoDB" id="5195079at2"/>
<proteinExistence type="predicted"/>
<evidence type="ECO:0000256" key="2">
    <source>
        <dbReference type="ARBA" id="ARBA00023002"/>
    </source>
</evidence>
<organism evidence="4 5">
    <name type="scientific">Nonomuraea jiangxiensis</name>
    <dbReference type="NCBI Taxonomy" id="633440"/>
    <lineage>
        <taxon>Bacteria</taxon>
        <taxon>Bacillati</taxon>
        <taxon>Actinomycetota</taxon>
        <taxon>Actinomycetes</taxon>
        <taxon>Streptosporangiales</taxon>
        <taxon>Streptosporangiaceae</taxon>
        <taxon>Nonomuraea</taxon>
    </lineage>
</organism>
<dbReference type="PANTHER" id="PTHR48106">
    <property type="entry name" value="QUINONE OXIDOREDUCTASE PIG3-RELATED"/>
    <property type="match status" value="1"/>
</dbReference>
<dbReference type="SUPFAM" id="SSF50129">
    <property type="entry name" value="GroES-like"/>
    <property type="match status" value="1"/>
</dbReference>
<keyword evidence="2" id="KW-0560">Oxidoreductase</keyword>
<dbReference type="Proteomes" id="UP000199202">
    <property type="component" value="Unassembled WGS sequence"/>
</dbReference>
<dbReference type="SUPFAM" id="SSF51735">
    <property type="entry name" value="NAD(P)-binding Rossmann-fold domains"/>
    <property type="match status" value="1"/>
</dbReference>
<keyword evidence="5" id="KW-1185">Reference proteome</keyword>
<dbReference type="GO" id="GO:0070402">
    <property type="term" value="F:NADPH binding"/>
    <property type="evidence" value="ECO:0007669"/>
    <property type="project" value="TreeGrafter"/>
</dbReference>
<reference evidence="4 5" key="1">
    <citation type="submission" date="2016-10" db="EMBL/GenBank/DDBJ databases">
        <authorList>
            <person name="de Groot N.N."/>
        </authorList>
    </citation>
    <scope>NUCLEOTIDE SEQUENCE [LARGE SCALE GENOMIC DNA]</scope>
    <source>
        <strain evidence="4 5">CGMCC 4.6533</strain>
    </source>
</reference>
<dbReference type="GO" id="GO:0016651">
    <property type="term" value="F:oxidoreductase activity, acting on NAD(P)H"/>
    <property type="evidence" value="ECO:0007669"/>
    <property type="project" value="TreeGrafter"/>
</dbReference>
<dbReference type="InterPro" id="IPR011032">
    <property type="entry name" value="GroES-like_sf"/>
</dbReference>
<dbReference type="InterPro" id="IPR013154">
    <property type="entry name" value="ADH-like_N"/>
</dbReference>
<dbReference type="SMART" id="SM00829">
    <property type="entry name" value="PKS_ER"/>
    <property type="match status" value="1"/>
</dbReference>
<evidence type="ECO:0000313" key="4">
    <source>
        <dbReference type="EMBL" id="SDJ98438.1"/>
    </source>
</evidence>
<sequence>MRAIVLTETGGPEQLKATDVPRPSPDSGQVLIRAQVVGASYAETQIRAGTLPFPLSFPVVIGAEAAGEVVEVGADVDPGLVGSTVVGVTGGIGAYAEYVALPATLTCPVPDGVTPADALAAGAPGAIALALLHRARLAGGETVLVEAGTSSVGGYLVRHAKEFGAGRMIATAGSAAKRDLAITQGADVALDHGSPAWTGELPDVDVAFEAIGGASARQVLDHLTPGSGRMLHYGLLSGDPAAVTAADLMERGVTISGCSGPAWAADVFGTHYPAMLARLATGRSRAYIDRTLPLEEAAEAHRLLESRALTGRVLLTP</sequence>
<dbReference type="PANTHER" id="PTHR48106:SF18">
    <property type="entry name" value="QUINONE OXIDOREDUCTASE PIG3"/>
    <property type="match status" value="1"/>
</dbReference>
<dbReference type="InterPro" id="IPR020843">
    <property type="entry name" value="ER"/>
</dbReference>
<dbReference type="InterPro" id="IPR036291">
    <property type="entry name" value="NAD(P)-bd_dom_sf"/>
</dbReference>
<protein>
    <submittedName>
        <fullName evidence="4">NADPH:quinone reductase</fullName>
    </submittedName>
</protein>
<dbReference type="STRING" id="633440.SAMN05421869_113185"/>
<gene>
    <name evidence="4" type="ORF">SAMN05421869_113185</name>
</gene>
<evidence type="ECO:0000313" key="5">
    <source>
        <dbReference type="Proteomes" id="UP000199202"/>
    </source>
</evidence>
<keyword evidence="1" id="KW-0521">NADP</keyword>
<dbReference type="RefSeq" id="WP_090937532.1">
    <property type="nucleotide sequence ID" value="NZ_FNDJ01000013.1"/>
</dbReference>
<dbReference type="InterPro" id="IPR013149">
    <property type="entry name" value="ADH-like_C"/>
</dbReference>
<feature type="domain" description="Enoyl reductase (ER)" evidence="3">
    <location>
        <begin position="10"/>
        <end position="315"/>
    </location>
</feature>
<dbReference type="EMBL" id="FNDJ01000013">
    <property type="protein sequence ID" value="SDJ98438.1"/>
    <property type="molecule type" value="Genomic_DNA"/>
</dbReference>
<evidence type="ECO:0000259" key="3">
    <source>
        <dbReference type="SMART" id="SM00829"/>
    </source>
</evidence>
<evidence type="ECO:0000256" key="1">
    <source>
        <dbReference type="ARBA" id="ARBA00022857"/>
    </source>
</evidence>
<name>A0A1G8Y6H3_9ACTN</name>